<name>A0A1X7ANY1_9GAMM</name>
<evidence type="ECO:0000256" key="2">
    <source>
        <dbReference type="SAM" id="MobiDB-lite"/>
    </source>
</evidence>
<accession>A0A1X7ANY1</accession>
<dbReference type="AlphaFoldDB" id="A0A1X7ANY1"/>
<dbReference type="Proteomes" id="UP000196573">
    <property type="component" value="Unassembled WGS sequence"/>
</dbReference>
<proteinExistence type="predicted"/>
<feature type="coiled-coil region" evidence="1">
    <location>
        <begin position="907"/>
        <end position="941"/>
    </location>
</feature>
<reference evidence="3 4" key="1">
    <citation type="submission" date="2017-03" db="EMBL/GenBank/DDBJ databases">
        <authorList>
            <person name="Afonso C.L."/>
            <person name="Miller P.J."/>
            <person name="Scott M.A."/>
            <person name="Spackman E."/>
            <person name="Goraichik I."/>
            <person name="Dimitrov K.M."/>
            <person name="Suarez D.L."/>
            <person name="Swayne D.E."/>
        </authorList>
    </citation>
    <scope>NUCLEOTIDE SEQUENCE [LARGE SCALE GENOMIC DNA]</scope>
    <source>
        <strain evidence="3">SB41UT1</strain>
    </source>
</reference>
<keyword evidence="1" id="KW-0175">Coiled coil</keyword>
<evidence type="ECO:0008006" key="5">
    <source>
        <dbReference type="Google" id="ProtNLM"/>
    </source>
</evidence>
<feature type="compositionally biased region" description="Basic and acidic residues" evidence="2">
    <location>
        <begin position="741"/>
        <end position="750"/>
    </location>
</feature>
<gene>
    <name evidence="3" type="ORF">EHSB41UT_03805</name>
</gene>
<evidence type="ECO:0000313" key="4">
    <source>
        <dbReference type="Proteomes" id="UP000196573"/>
    </source>
</evidence>
<sequence>MTPRPLAVCRGILTTLLIPLLLLVTSQLSSAGISTLLILKGPFGLSVRLPDGHPLTEVIQQRLTEAGFLGGVTDTLPDVDSAQSFQVFHDSVDEISFTAPLARVSATLTAIPEEQKRKDDKGDGRSWYKLNRKQPFVVAAGHDESTRIWRDLLIETETDSDDSDIRWLLFKPQPSASKTLEASQTLPEPLFTPYYNVYDKSEDPPVYPIDETRLQSLTEEFHSSDDIRNPDLEMLVAFYRRLERKTQTLVTSSGAEGLPFPEKAESYNESAYQEYKKLTWQLELRDVFYWAYLAGVPWNQLQELSEYWRGNPTQHPSESPEVDRMLKILAGMPKNLVKGAMAHIMKGYASSIRGSALPEPLLKQFVDRLTVLDLKSPPQNFIGRYDIYDLLVGVTSRDGSSIKSYMQSVYRTYRFVSNSDSGKMSHNHWLMAVTERMRQAGELSYEVLNSAYGHHYPARLPSRDQVRQTSEQLSTWWEEMQAQEATLVSIPRGYPYQSVYFQKVEPDRHVNSQDDFSLYHTATLPGHTVPKSLKLWREDITLEARQNELAFYQALDRLSSSLARPKFIPAVDRVLLHSGDEFDGDLAGLVLPQVSSSMAEAFQPGTDLPVRQKLEVLIQTAAALEWLHGKDIVLSHIDNATVKTALLPANIRINEVGAAVCTSLMAARITASHMPFAHFLFSPEDMYPQAVSAVQMDTMAFGRFIAELVLEKSFPYFSQAIDAAQNAIAPQENPELDDDAGGERGEEEARPQPVALTTEDWLKRKLLSFAVLLLQAGEIDLPYIRNQLTEFRGLFVQPAPLPFIAMPLQPAPAINVVTPPVSSSATSAVKHIDPLNVGGACNVCFQTFTSQDRSRNAMRFLLGNGELSKIYCRACSERLLQGGDTDPITKQPLVQMMRDVGGPEDLGELMEAEEQQKELDIEQARQEQLQLEQHMALQQQAVRPVIVAPPVSGAGAVQGIEEGMRQLHMYQPRQPAQEGFGIRLVNWFSNLGKLGK</sequence>
<evidence type="ECO:0000256" key="1">
    <source>
        <dbReference type="SAM" id="Coils"/>
    </source>
</evidence>
<protein>
    <recommendedName>
        <fullName evidence="5">Protein kinase domain-containing protein</fullName>
    </recommendedName>
</protein>
<organism evidence="3 4">
    <name type="scientific">Parendozoicomonas haliclonae</name>
    <dbReference type="NCBI Taxonomy" id="1960125"/>
    <lineage>
        <taxon>Bacteria</taxon>
        <taxon>Pseudomonadati</taxon>
        <taxon>Pseudomonadota</taxon>
        <taxon>Gammaproteobacteria</taxon>
        <taxon>Oceanospirillales</taxon>
        <taxon>Endozoicomonadaceae</taxon>
        <taxon>Parendozoicomonas</taxon>
    </lineage>
</organism>
<evidence type="ECO:0000313" key="3">
    <source>
        <dbReference type="EMBL" id="SMA50014.1"/>
    </source>
</evidence>
<feature type="region of interest" description="Disordered" evidence="2">
    <location>
        <begin position="728"/>
        <end position="754"/>
    </location>
</feature>
<keyword evidence="4" id="KW-1185">Reference proteome</keyword>
<dbReference type="EMBL" id="FWPT01000010">
    <property type="protein sequence ID" value="SMA50014.1"/>
    <property type="molecule type" value="Genomic_DNA"/>
</dbReference>